<keyword evidence="2" id="KW-1185">Reference proteome</keyword>
<evidence type="ECO:0000313" key="2">
    <source>
        <dbReference type="Proteomes" id="UP000241074"/>
    </source>
</evidence>
<name>A0A2P1PPC7_9GAMM</name>
<evidence type="ECO:0000313" key="1">
    <source>
        <dbReference type="EMBL" id="AVP96686.1"/>
    </source>
</evidence>
<dbReference type="RefSeq" id="WP_106890614.1">
    <property type="nucleotide sequence ID" value="NZ_CP027860.1"/>
</dbReference>
<dbReference type="KEGG" id="xba:C7S18_05470"/>
<sequence>MLPIRPASNQGTRGWVRLLPAPMRASLIVAALMLPTMATAAGPFELNATVQPAAPESADGRFQIEARVTPGQAKSRDARFSLTGRVATQASDKAINAACGSSADGIFLNGFEN</sequence>
<dbReference type="AlphaFoldDB" id="A0A2P1PPC7"/>
<protein>
    <submittedName>
        <fullName evidence="1">Uncharacterized protein</fullName>
    </submittedName>
</protein>
<dbReference type="EMBL" id="CP027860">
    <property type="protein sequence ID" value="AVP96686.1"/>
    <property type="molecule type" value="Genomic_DNA"/>
</dbReference>
<reference evidence="1 2" key="1">
    <citation type="submission" date="2018-03" db="EMBL/GenBank/DDBJ databases">
        <title>Ahniella affigens gen. nov., sp. nov., a gammaproteobacterium isolated from sandy soil near a stream.</title>
        <authorList>
            <person name="Ko Y."/>
            <person name="Kim J.-H."/>
        </authorList>
    </citation>
    <scope>NUCLEOTIDE SEQUENCE [LARGE SCALE GENOMIC DNA]</scope>
    <source>
        <strain evidence="1 2">D13</strain>
    </source>
</reference>
<reference evidence="1 2" key="2">
    <citation type="submission" date="2018-03" db="EMBL/GenBank/DDBJ databases">
        <authorList>
            <person name="Keele B.F."/>
        </authorList>
    </citation>
    <scope>NUCLEOTIDE SEQUENCE [LARGE SCALE GENOMIC DNA]</scope>
    <source>
        <strain evidence="1 2">D13</strain>
    </source>
</reference>
<dbReference type="Proteomes" id="UP000241074">
    <property type="component" value="Chromosome"/>
</dbReference>
<gene>
    <name evidence="1" type="ORF">C7S18_05470</name>
</gene>
<accession>A0A2P1PPC7</accession>
<organism evidence="1 2">
    <name type="scientific">Ahniella affigens</name>
    <dbReference type="NCBI Taxonomy" id="2021234"/>
    <lineage>
        <taxon>Bacteria</taxon>
        <taxon>Pseudomonadati</taxon>
        <taxon>Pseudomonadota</taxon>
        <taxon>Gammaproteobacteria</taxon>
        <taxon>Lysobacterales</taxon>
        <taxon>Rhodanobacteraceae</taxon>
        <taxon>Ahniella</taxon>
    </lineage>
</organism>
<proteinExistence type="predicted"/>